<keyword evidence="3" id="KW-1185">Reference proteome</keyword>
<evidence type="ECO:0000313" key="2">
    <source>
        <dbReference type="EMBL" id="KCZ73170.1"/>
    </source>
</evidence>
<organism evidence="2 3">
    <name type="scientific">Candidatus Methanoperedens nitratireducens</name>
    <dbReference type="NCBI Taxonomy" id="1392998"/>
    <lineage>
        <taxon>Archaea</taxon>
        <taxon>Methanobacteriati</taxon>
        <taxon>Methanobacteriota</taxon>
        <taxon>Stenosarchaea group</taxon>
        <taxon>Methanomicrobia</taxon>
        <taxon>Methanosarcinales</taxon>
        <taxon>ANME-2 cluster</taxon>
        <taxon>Candidatus Methanoperedentaceae</taxon>
        <taxon>Candidatus Methanoperedens</taxon>
    </lineage>
</organism>
<reference evidence="2 3" key="1">
    <citation type="journal article" date="2013" name="Nature">
        <title>Anaerobic oxidation of methane coupled to nitrate reduction in a novel archaeal lineage.</title>
        <authorList>
            <person name="Haroon M.F."/>
            <person name="Hu S."/>
            <person name="Shi Y."/>
            <person name="Imelfort M."/>
            <person name="Keller J."/>
            <person name="Hugenholtz P."/>
            <person name="Yuan Z."/>
            <person name="Tyson G.W."/>
        </authorList>
    </citation>
    <scope>NUCLEOTIDE SEQUENCE [LARGE SCALE GENOMIC DNA]</scope>
    <source>
        <strain evidence="2 3">ANME-2d</strain>
    </source>
</reference>
<evidence type="ECO:0000313" key="3">
    <source>
        <dbReference type="Proteomes" id="UP000027153"/>
    </source>
</evidence>
<name>A0A062VD34_9EURY</name>
<dbReference type="EMBL" id="JMIY01000001">
    <property type="protein sequence ID" value="KCZ73170.1"/>
    <property type="molecule type" value="Genomic_DNA"/>
</dbReference>
<gene>
    <name evidence="2" type="ORF">ANME2D_00230</name>
</gene>
<keyword evidence="1" id="KW-0472">Membrane</keyword>
<dbReference type="RefSeq" id="WP_048088393.1">
    <property type="nucleotide sequence ID" value="NZ_JMIY01000001.1"/>
</dbReference>
<dbReference type="AlphaFoldDB" id="A0A062VD34"/>
<keyword evidence="1" id="KW-1133">Transmembrane helix</keyword>
<keyword evidence="1" id="KW-0812">Transmembrane</keyword>
<proteinExistence type="predicted"/>
<comment type="caution">
    <text evidence="2">The sequence shown here is derived from an EMBL/GenBank/DDBJ whole genome shotgun (WGS) entry which is preliminary data.</text>
</comment>
<accession>A0A062VD34</accession>
<sequence>MSEFPLSYIGKLKSKEAPKVIIVGYTLYIWKGIVGNTAITEIPFNTLVLFSGVTLIVTLAGLVFIYVQKKKIK</sequence>
<dbReference type="Proteomes" id="UP000027153">
    <property type="component" value="Unassembled WGS sequence"/>
</dbReference>
<evidence type="ECO:0000256" key="1">
    <source>
        <dbReference type="SAM" id="Phobius"/>
    </source>
</evidence>
<feature type="transmembrane region" description="Helical" evidence="1">
    <location>
        <begin position="20"/>
        <end position="40"/>
    </location>
</feature>
<feature type="transmembrane region" description="Helical" evidence="1">
    <location>
        <begin position="46"/>
        <end position="67"/>
    </location>
</feature>
<protein>
    <submittedName>
        <fullName evidence="2">Uncharacterized protein</fullName>
    </submittedName>
</protein>